<reference evidence="1 2" key="1">
    <citation type="submission" date="2024-02" db="EMBL/GenBank/DDBJ databases">
        <title>A draft genome for the cacao thread blight pathogen Marasmius crinis-equi.</title>
        <authorList>
            <person name="Cohen S.P."/>
            <person name="Baruah I.K."/>
            <person name="Amoako-Attah I."/>
            <person name="Bukari Y."/>
            <person name="Meinhardt L.W."/>
            <person name="Bailey B.A."/>
        </authorList>
    </citation>
    <scope>NUCLEOTIDE SEQUENCE [LARGE SCALE GENOMIC DNA]</scope>
    <source>
        <strain evidence="1 2">GH-76</strain>
    </source>
</reference>
<protein>
    <submittedName>
        <fullName evidence="1">Uncharacterized protein</fullName>
    </submittedName>
</protein>
<dbReference type="EMBL" id="JBAHYK010000671">
    <property type="protein sequence ID" value="KAL0572112.1"/>
    <property type="molecule type" value="Genomic_DNA"/>
</dbReference>
<proteinExistence type="predicted"/>
<evidence type="ECO:0000313" key="2">
    <source>
        <dbReference type="Proteomes" id="UP001465976"/>
    </source>
</evidence>
<dbReference type="Proteomes" id="UP001465976">
    <property type="component" value="Unassembled WGS sequence"/>
</dbReference>
<keyword evidence="2" id="KW-1185">Reference proteome</keyword>
<accession>A0ABR3FA13</accession>
<name>A0ABR3FA13_9AGAR</name>
<comment type="caution">
    <text evidence="1">The sequence shown here is derived from an EMBL/GenBank/DDBJ whole genome shotgun (WGS) entry which is preliminary data.</text>
</comment>
<sequence length="313" mass="35429">MSQKAATADVNDDILLKNLADENFLNRSKIRLPNVTSAITALRHINILPSSVPDPSRPLSQVEDVLVILASLQVYADRYGTTAYLRINANWASLIGPWVRYLIEGFILVKEGPSTLKGVEGRGHSLIYIPLLLFGRKMMHWTEYLEIRRMDRRLYPLVVHVWLKLIDEFHRACTLWADVLSELHGVIPDRGWLWDADLLRYAPYKDATPSQLGMMYVRHLNHLATIGCSVPSYQISSFSSHLRLLCHTLDGKDRLSPLQEPGVLRYSVLACVNLATLWAFRCQVHCEVSMSCQVQVGPGLHHSHICQRGPTST</sequence>
<organism evidence="1 2">
    <name type="scientific">Marasmius crinis-equi</name>
    <dbReference type="NCBI Taxonomy" id="585013"/>
    <lineage>
        <taxon>Eukaryota</taxon>
        <taxon>Fungi</taxon>
        <taxon>Dikarya</taxon>
        <taxon>Basidiomycota</taxon>
        <taxon>Agaricomycotina</taxon>
        <taxon>Agaricomycetes</taxon>
        <taxon>Agaricomycetidae</taxon>
        <taxon>Agaricales</taxon>
        <taxon>Marasmiineae</taxon>
        <taxon>Marasmiaceae</taxon>
        <taxon>Marasmius</taxon>
    </lineage>
</organism>
<gene>
    <name evidence="1" type="ORF">V5O48_009851</name>
</gene>
<evidence type="ECO:0000313" key="1">
    <source>
        <dbReference type="EMBL" id="KAL0572112.1"/>
    </source>
</evidence>